<evidence type="ECO:0000256" key="3">
    <source>
        <dbReference type="ARBA" id="ARBA00022895"/>
    </source>
</evidence>
<dbReference type="GO" id="GO:0000783">
    <property type="term" value="C:nuclear telomere cap complex"/>
    <property type="evidence" value="ECO:0007669"/>
    <property type="project" value="TreeGrafter"/>
</dbReference>
<keyword evidence="3" id="KW-0779">Telomere</keyword>
<evidence type="ECO:0000313" key="7">
    <source>
        <dbReference type="Proteomes" id="UP001454036"/>
    </source>
</evidence>
<protein>
    <submittedName>
        <fullName evidence="6">DNA metabolism protein</fullName>
    </submittedName>
</protein>
<sequence>MRFRENDDRLMKITEAISSVNKRVNLIGVVTETSIPKQTRGTDCFVSIKIVDESRSSPPLLVSIFTETMEKLPQVSLDGDIIQFSHVVMKTNGPEVYALFNKKFSSFALFEGKTGASFVPYQLSTKFTAREQDKKFITGLRKWMTDRPVGTVSHDFKFLREIKEEERCNLLCKILHLCEVNKDEWMLFVWDGTDAPPVQVMTELNDEMENPLPLGLEAFPFPRDVLCSFPDVGTVLKITFNQCKEKLGITFLKSGKWAKFINLKCQTRSGLWHAEIMPYTRLCYLPEDNDNVLQRQRSHEERLSGKFGGVPFTCFPWHSDLTETEFLRVPFVSLMHVLTYPQATAKFRCVVRVVAMLPWEVDNFRSPNGTYRIRLTLEDPTARIHALICGSDGVTFFESHDSATSMTMKRNMLLGISETDGEVEDAGRNPPWVELCLRSYYTDKNEIWKSRGFWIFGTKFIG</sequence>
<keyword evidence="7" id="KW-1185">Reference proteome</keyword>
<dbReference type="InterPro" id="IPR057620">
    <property type="entry name" value="POT1A/B-like_OB"/>
</dbReference>
<keyword evidence="4" id="KW-0238">DNA-binding</keyword>
<comment type="subcellular location">
    <subcellularLocation>
        <location evidence="1">Chromosome</location>
        <location evidence="1">Telomere</location>
    </subcellularLocation>
</comment>
<gene>
    <name evidence="6" type="ORF">LIER_05635</name>
</gene>
<dbReference type="Pfam" id="PF02765">
    <property type="entry name" value="POT1"/>
    <property type="match status" value="1"/>
</dbReference>
<evidence type="ECO:0000256" key="2">
    <source>
        <dbReference type="ARBA" id="ARBA00022454"/>
    </source>
</evidence>
<reference evidence="6 7" key="1">
    <citation type="submission" date="2024-01" db="EMBL/GenBank/DDBJ databases">
        <title>The complete chloroplast genome sequence of Lithospermum erythrorhizon: insights into the phylogenetic relationship among Boraginaceae species and the maternal lineages of purple gromwells.</title>
        <authorList>
            <person name="Okada T."/>
            <person name="Watanabe K."/>
        </authorList>
    </citation>
    <scope>NUCLEOTIDE SEQUENCE [LARGE SCALE GENOMIC DNA]</scope>
</reference>
<dbReference type="InterPro" id="IPR028389">
    <property type="entry name" value="POT1"/>
</dbReference>
<accession>A0AAV3P2U7</accession>
<dbReference type="Pfam" id="PF25507">
    <property type="entry name" value="OB_POT1A"/>
    <property type="match status" value="1"/>
</dbReference>
<dbReference type="GO" id="GO:0016233">
    <property type="term" value="P:telomere capping"/>
    <property type="evidence" value="ECO:0007669"/>
    <property type="project" value="TreeGrafter"/>
</dbReference>
<comment type="caution">
    <text evidence="6">The sequence shown here is derived from an EMBL/GenBank/DDBJ whole genome shotgun (WGS) entry which is preliminary data.</text>
</comment>
<evidence type="ECO:0000259" key="5">
    <source>
        <dbReference type="SMART" id="SM00976"/>
    </source>
</evidence>
<evidence type="ECO:0000256" key="1">
    <source>
        <dbReference type="ARBA" id="ARBA00004574"/>
    </source>
</evidence>
<dbReference type="Gene3D" id="2.40.50.140">
    <property type="entry name" value="Nucleic acid-binding proteins"/>
    <property type="match status" value="2"/>
</dbReference>
<keyword evidence="2" id="KW-0158">Chromosome</keyword>
<dbReference type="SMART" id="SM00976">
    <property type="entry name" value="Telo_bind"/>
    <property type="match status" value="1"/>
</dbReference>
<dbReference type="GO" id="GO:0098505">
    <property type="term" value="F:G-rich strand telomeric DNA binding"/>
    <property type="evidence" value="ECO:0007669"/>
    <property type="project" value="TreeGrafter"/>
</dbReference>
<feature type="domain" description="Telomeric single stranded DNA binding POT1/Cdc13" evidence="5">
    <location>
        <begin position="10"/>
        <end position="145"/>
    </location>
</feature>
<dbReference type="SUPFAM" id="SSF50249">
    <property type="entry name" value="Nucleic acid-binding proteins"/>
    <property type="match status" value="2"/>
</dbReference>
<dbReference type="CDD" id="cd04497">
    <property type="entry name" value="hPOT1_OB1_like"/>
    <property type="match status" value="1"/>
</dbReference>
<evidence type="ECO:0000256" key="4">
    <source>
        <dbReference type="ARBA" id="ARBA00023125"/>
    </source>
</evidence>
<organism evidence="6 7">
    <name type="scientific">Lithospermum erythrorhizon</name>
    <name type="common">Purple gromwell</name>
    <name type="synonym">Lithospermum officinale var. erythrorhizon</name>
    <dbReference type="NCBI Taxonomy" id="34254"/>
    <lineage>
        <taxon>Eukaryota</taxon>
        <taxon>Viridiplantae</taxon>
        <taxon>Streptophyta</taxon>
        <taxon>Embryophyta</taxon>
        <taxon>Tracheophyta</taxon>
        <taxon>Spermatophyta</taxon>
        <taxon>Magnoliopsida</taxon>
        <taxon>eudicotyledons</taxon>
        <taxon>Gunneridae</taxon>
        <taxon>Pentapetalae</taxon>
        <taxon>asterids</taxon>
        <taxon>lamiids</taxon>
        <taxon>Boraginales</taxon>
        <taxon>Boraginaceae</taxon>
        <taxon>Boraginoideae</taxon>
        <taxon>Lithospermeae</taxon>
        <taxon>Lithospermum</taxon>
    </lineage>
</organism>
<name>A0AAV3P2U7_LITER</name>
<dbReference type="PANTHER" id="PTHR14513:SF0">
    <property type="entry name" value="PROTECTION OF TELOMERES PROTEIN 1"/>
    <property type="match status" value="1"/>
</dbReference>
<proteinExistence type="predicted"/>
<dbReference type="GO" id="GO:0010521">
    <property type="term" value="F:telomerase inhibitor activity"/>
    <property type="evidence" value="ECO:0007669"/>
    <property type="project" value="TreeGrafter"/>
</dbReference>
<dbReference type="InterPro" id="IPR011564">
    <property type="entry name" value="Telomer_end-bd_POT1/Cdc13"/>
</dbReference>
<dbReference type="AlphaFoldDB" id="A0AAV3P2U7"/>
<dbReference type="PANTHER" id="PTHR14513">
    <property type="entry name" value="PROTECTION OF TELOMERES 1"/>
    <property type="match status" value="1"/>
</dbReference>
<evidence type="ECO:0000313" key="6">
    <source>
        <dbReference type="EMBL" id="GAA0145442.1"/>
    </source>
</evidence>
<dbReference type="GO" id="GO:0032210">
    <property type="term" value="P:regulation of telomere maintenance via telomerase"/>
    <property type="evidence" value="ECO:0007669"/>
    <property type="project" value="TreeGrafter"/>
</dbReference>
<dbReference type="EMBL" id="BAABME010000779">
    <property type="protein sequence ID" value="GAA0145442.1"/>
    <property type="molecule type" value="Genomic_DNA"/>
</dbReference>
<dbReference type="Proteomes" id="UP001454036">
    <property type="component" value="Unassembled WGS sequence"/>
</dbReference>
<dbReference type="InterPro" id="IPR012340">
    <property type="entry name" value="NA-bd_OB-fold"/>
</dbReference>